<name>A0A0G2IBN5_9EURO</name>
<reference evidence="3" key="1">
    <citation type="journal article" date="2015" name="PLoS Genet.">
        <title>The dynamic genome and transcriptome of the human fungal pathogen Blastomyces and close relative Emmonsia.</title>
        <authorList>
            <person name="Munoz J.F."/>
            <person name="Gauthier G.M."/>
            <person name="Desjardins C.A."/>
            <person name="Gallo J.E."/>
            <person name="Holder J."/>
            <person name="Sullivan T.D."/>
            <person name="Marty A.J."/>
            <person name="Carmen J.C."/>
            <person name="Chen Z."/>
            <person name="Ding L."/>
            <person name="Gujja S."/>
            <person name="Magrini V."/>
            <person name="Misas E."/>
            <person name="Mitreva M."/>
            <person name="Priest M."/>
            <person name="Saif S."/>
            <person name="Whiston E.A."/>
            <person name="Young S."/>
            <person name="Zeng Q."/>
            <person name="Goldman W.E."/>
            <person name="Mardis E.R."/>
            <person name="Taylor J.W."/>
            <person name="McEwen J.G."/>
            <person name="Clay O.K."/>
            <person name="Klein B.S."/>
            <person name="Cuomo C.A."/>
        </authorList>
    </citation>
    <scope>NUCLEOTIDE SEQUENCE [LARGE SCALE GENOMIC DNA]</scope>
    <source>
        <strain evidence="3">UAMH 3008</strain>
    </source>
</reference>
<evidence type="ECO:0000313" key="2">
    <source>
        <dbReference type="EMBL" id="KKZ67700.1"/>
    </source>
</evidence>
<dbReference type="GO" id="GO:0016491">
    <property type="term" value="F:oxidoreductase activity"/>
    <property type="evidence" value="ECO:0007669"/>
    <property type="project" value="UniProtKB-KW"/>
</dbReference>
<dbReference type="InterPro" id="IPR002347">
    <property type="entry name" value="SDR_fam"/>
</dbReference>
<keyword evidence="1" id="KW-0560">Oxidoreductase</keyword>
<dbReference type="PRINTS" id="PR00081">
    <property type="entry name" value="GDHRDH"/>
</dbReference>
<sequence length="327" mass="36073">MGFMAAFFYSQLFVTPKYPNESFTNQTIIITGSNTGLGLEAARHFARLNAKKIIIAVRNVTAGEKAKELIETSSGRANICEVWELDLASYASIKTFAQRASAELPRIDVLLENAGIATHTHDIAEGHERTITINVIGTFLLGLLLLPKLKESAMQISPVKPRWCIVTSETHAMAEFPEWKSPNTFEKLNDKKTLNMKERYEASKLLEILLVREIAPKLADSGVVLNMINPGFCQSGLMREVHWLVLVIKTMFTHIMVRTTEVGSRTLVAAAASGDESHGAYMTDGKVSNRHLSTFVKSEDGKTAGKKVWEELKVILENIAPGVTGSL</sequence>
<dbReference type="Proteomes" id="UP000034164">
    <property type="component" value="Unassembled WGS sequence"/>
</dbReference>
<dbReference type="OrthoDB" id="542013at2759"/>
<proteinExistence type="predicted"/>
<dbReference type="PANTHER" id="PTHR43157">
    <property type="entry name" value="PHOSPHATIDYLINOSITOL-GLYCAN BIOSYNTHESIS CLASS F PROTEIN-RELATED"/>
    <property type="match status" value="1"/>
</dbReference>
<gene>
    <name evidence="2" type="ORF">EMCG_01065</name>
</gene>
<dbReference type="EMBL" id="LCZI01000213">
    <property type="protein sequence ID" value="KKZ67700.1"/>
    <property type="molecule type" value="Genomic_DNA"/>
</dbReference>
<evidence type="ECO:0000313" key="3">
    <source>
        <dbReference type="Proteomes" id="UP000034164"/>
    </source>
</evidence>
<dbReference type="InterPro" id="IPR036291">
    <property type="entry name" value="NAD(P)-bd_dom_sf"/>
</dbReference>
<dbReference type="SUPFAM" id="SSF51735">
    <property type="entry name" value="NAD(P)-binding Rossmann-fold domains"/>
    <property type="match status" value="1"/>
</dbReference>
<comment type="caution">
    <text evidence="2">The sequence shown here is derived from an EMBL/GenBank/DDBJ whole genome shotgun (WGS) entry which is preliminary data.</text>
</comment>
<dbReference type="PANTHER" id="PTHR43157:SF67">
    <property type="entry name" value="DEHYDROGENASE_REDUCTASE FAMILY PROTEIN, PUTATIVE (AFU_ORTHOLOGUE AFUA_3G02580)-RELATED"/>
    <property type="match status" value="1"/>
</dbReference>
<organism evidence="2 3">
    <name type="scientific">[Emmonsia] crescens</name>
    <dbReference type="NCBI Taxonomy" id="73230"/>
    <lineage>
        <taxon>Eukaryota</taxon>
        <taxon>Fungi</taxon>
        <taxon>Dikarya</taxon>
        <taxon>Ascomycota</taxon>
        <taxon>Pezizomycotina</taxon>
        <taxon>Eurotiomycetes</taxon>
        <taxon>Eurotiomycetidae</taxon>
        <taxon>Onygenales</taxon>
        <taxon>Ajellomycetaceae</taxon>
        <taxon>Emergomyces</taxon>
    </lineage>
</organism>
<dbReference type="VEuPathDB" id="FungiDB:EMCG_01065"/>
<accession>A0A0G2IBN5</accession>
<evidence type="ECO:0000256" key="1">
    <source>
        <dbReference type="ARBA" id="ARBA00023002"/>
    </source>
</evidence>
<dbReference type="Pfam" id="PF00106">
    <property type="entry name" value="adh_short"/>
    <property type="match status" value="1"/>
</dbReference>
<dbReference type="AlphaFoldDB" id="A0A0G2IBN5"/>
<protein>
    <submittedName>
        <fullName evidence="2">Alcohol dehydrogenase</fullName>
    </submittedName>
</protein>
<dbReference type="Gene3D" id="3.40.50.720">
    <property type="entry name" value="NAD(P)-binding Rossmann-like Domain"/>
    <property type="match status" value="1"/>
</dbReference>